<evidence type="ECO:0000256" key="4">
    <source>
        <dbReference type="ARBA" id="ARBA00023186"/>
    </source>
</evidence>
<dbReference type="GO" id="GO:0005524">
    <property type="term" value="F:ATP binding"/>
    <property type="evidence" value="ECO:0007669"/>
    <property type="project" value="UniProtKB-KW"/>
</dbReference>
<dbReference type="InterPro" id="IPR027409">
    <property type="entry name" value="GroEL-like_apical_dom_sf"/>
</dbReference>
<dbReference type="GO" id="GO:0032991">
    <property type="term" value="C:protein-containing complex"/>
    <property type="evidence" value="ECO:0007669"/>
    <property type="project" value="UniProtKB-ARBA"/>
</dbReference>
<protein>
    <submittedName>
        <fullName evidence="6">Thermosome subunit</fullName>
    </submittedName>
</protein>
<dbReference type="Gene3D" id="3.50.7.10">
    <property type="entry name" value="GroEL"/>
    <property type="match status" value="1"/>
</dbReference>
<dbReference type="PANTHER" id="PTHR11353">
    <property type="entry name" value="CHAPERONIN"/>
    <property type="match status" value="1"/>
</dbReference>
<dbReference type="GO" id="GO:0005737">
    <property type="term" value="C:cytoplasm"/>
    <property type="evidence" value="ECO:0007669"/>
    <property type="project" value="UniProtKB-ARBA"/>
</dbReference>
<dbReference type="GO" id="GO:0140662">
    <property type="term" value="F:ATP-dependent protein folding chaperone"/>
    <property type="evidence" value="ECO:0007669"/>
    <property type="project" value="InterPro"/>
</dbReference>
<keyword evidence="3" id="KW-0067">ATP-binding</keyword>
<dbReference type="InterPro" id="IPR027410">
    <property type="entry name" value="TCP-1-like_intermed_sf"/>
</dbReference>
<evidence type="ECO:0000256" key="1">
    <source>
        <dbReference type="ARBA" id="ARBA00008020"/>
    </source>
</evidence>
<dbReference type="SUPFAM" id="SSF48592">
    <property type="entry name" value="GroEL equatorial domain-like"/>
    <property type="match status" value="1"/>
</dbReference>
<keyword evidence="4" id="KW-0143">Chaperone</keyword>
<comment type="caution">
    <text evidence="6">The sequence shown here is derived from an EMBL/GenBank/DDBJ whole genome shotgun (WGS) entry which is preliminary data.</text>
</comment>
<comment type="similarity">
    <text evidence="1">Belongs to the TCP-1 chaperonin family.</text>
</comment>
<gene>
    <name evidence="6" type="ORF">DRJ31_05330</name>
</gene>
<dbReference type="Gene3D" id="3.30.260.10">
    <property type="entry name" value="TCP-1-like chaperonin intermediate domain"/>
    <property type="match status" value="1"/>
</dbReference>
<evidence type="ECO:0000256" key="3">
    <source>
        <dbReference type="ARBA" id="ARBA00022840"/>
    </source>
</evidence>
<dbReference type="InterPro" id="IPR017998">
    <property type="entry name" value="Chaperone_TCP-1"/>
</dbReference>
<keyword evidence="2" id="KW-0547">Nucleotide-binding</keyword>
<dbReference type="SUPFAM" id="SSF52029">
    <property type="entry name" value="GroEL apical domain-like"/>
    <property type="match status" value="1"/>
</dbReference>
<dbReference type="NCBIfam" id="NF041083">
    <property type="entry name" value="thermosome_beta"/>
    <property type="match status" value="1"/>
</dbReference>
<dbReference type="AlphaFoldDB" id="A0A497EPS1"/>
<dbReference type="Gene3D" id="1.10.560.10">
    <property type="entry name" value="GroEL-like equatorial domain"/>
    <property type="match status" value="1"/>
</dbReference>
<accession>A0A497EPS1</accession>
<dbReference type="InterPro" id="IPR053374">
    <property type="entry name" value="TCP-1_chaperonin"/>
</dbReference>
<dbReference type="NCBIfam" id="NF041082">
    <property type="entry name" value="thermosome_alpha"/>
    <property type="match status" value="1"/>
</dbReference>
<dbReference type="InterPro" id="IPR054827">
    <property type="entry name" value="thermosome_alpha"/>
</dbReference>
<organism evidence="6 7">
    <name type="scientific">Thermoproteota archaeon</name>
    <dbReference type="NCBI Taxonomy" id="2056631"/>
    <lineage>
        <taxon>Archaea</taxon>
        <taxon>Thermoproteota</taxon>
    </lineage>
</organism>
<sequence length="335" mass="36594">TQLIFGVVVDKEVVHPGMPKRVENAKIALLDCPLEVEKTEIDAEIRIHDPAQMKAFLEEEERMLKNMVNKIKSVGANVVFCQKGIDDMAQHFLAKEGIMAARRVKKSDMEKLARATGGRIVTNLEDLTSNDLGEAQLVEERKIADEKMVFVEGCKNPKAVSILIRGGLERVVDEAERTLHDALCVVSDVVEDGRMVAGGGAAEILAAKYLREYGASVGGREQLAIEAFADALESIPRTLAENAGLDPIDILVEMRARLEHGETWVGLNIFKGKVTNTLEEGIVEPLAVKVQAIKSATEVAAMILRIDDVIAASKLETKTKTPEKPSEEGEKSESD</sequence>
<feature type="region of interest" description="Disordered" evidence="5">
    <location>
        <begin position="315"/>
        <end position="335"/>
    </location>
</feature>
<evidence type="ECO:0000256" key="5">
    <source>
        <dbReference type="SAM" id="MobiDB-lite"/>
    </source>
</evidence>
<dbReference type="Pfam" id="PF00118">
    <property type="entry name" value="Cpn60_TCP1"/>
    <property type="match status" value="1"/>
</dbReference>
<dbReference type="FunFam" id="3.50.7.10:FF:000014">
    <property type="entry name" value="Thermosome subunit"/>
    <property type="match status" value="1"/>
</dbReference>
<evidence type="ECO:0000256" key="2">
    <source>
        <dbReference type="ARBA" id="ARBA00022741"/>
    </source>
</evidence>
<dbReference type="InterPro" id="IPR002423">
    <property type="entry name" value="Cpn60/GroEL/TCP-1"/>
</dbReference>
<name>A0A497EPS1_9CREN</name>
<reference evidence="6 7" key="1">
    <citation type="submission" date="2018-06" db="EMBL/GenBank/DDBJ databases">
        <title>Extensive metabolic versatility and redundancy in microbially diverse, dynamic hydrothermal sediments.</title>
        <authorList>
            <person name="Dombrowski N."/>
            <person name="Teske A."/>
            <person name="Baker B.J."/>
        </authorList>
    </citation>
    <scope>NUCLEOTIDE SEQUENCE [LARGE SCALE GENOMIC DNA]</scope>
    <source>
        <strain evidence="6">B66_G16</strain>
    </source>
</reference>
<evidence type="ECO:0000313" key="7">
    <source>
        <dbReference type="Proteomes" id="UP000278475"/>
    </source>
</evidence>
<dbReference type="EMBL" id="QMQV01000040">
    <property type="protein sequence ID" value="RLE49343.1"/>
    <property type="molecule type" value="Genomic_DNA"/>
</dbReference>
<evidence type="ECO:0000313" key="6">
    <source>
        <dbReference type="EMBL" id="RLE49343.1"/>
    </source>
</evidence>
<dbReference type="InterPro" id="IPR027413">
    <property type="entry name" value="GROEL-like_equatorial_sf"/>
</dbReference>
<dbReference type="Proteomes" id="UP000278475">
    <property type="component" value="Unassembled WGS sequence"/>
</dbReference>
<proteinExistence type="inferred from homology"/>
<dbReference type="FunFam" id="1.10.560.10:FF:000017">
    <property type="entry name" value="T-complex protein 1 subunit eta"/>
    <property type="match status" value="1"/>
</dbReference>
<feature type="non-terminal residue" evidence="6">
    <location>
        <position position="1"/>
    </location>
</feature>